<dbReference type="Gene3D" id="3.20.20.80">
    <property type="entry name" value="Glycosidases"/>
    <property type="match status" value="2"/>
</dbReference>
<feature type="domain" description="Alpha-N-acetylglucosaminidase tim-barrel" evidence="1">
    <location>
        <begin position="23"/>
        <end position="252"/>
    </location>
</feature>
<name>A0A9P6SW28_9FUNG</name>
<reference evidence="2" key="1">
    <citation type="journal article" date="2020" name="Fungal Divers.">
        <title>Resolving the Mortierellaceae phylogeny through synthesis of multi-gene phylogenetics and phylogenomics.</title>
        <authorList>
            <person name="Vandepol N."/>
            <person name="Liber J."/>
            <person name="Desiro A."/>
            <person name="Na H."/>
            <person name="Kennedy M."/>
            <person name="Barry K."/>
            <person name="Grigoriev I.V."/>
            <person name="Miller A.N."/>
            <person name="O'Donnell K."/>
            <person name="Stajich J.E."/>
            <person name="Bonito G."/>
        </authorList>
    </citation>
    <scope>NUCLEOTIDE SEQUENCE</scope>
    <source>
        <strain evidence="2">NRRL 2769</strain>
    </source>
</reference>
<dbReference type="InterPro" id="IPR007781">
    <property type="entry name" value="NAGLU"/>
</dbReference>
<proteinExistence type="predicted"/>
<dbReference type="PANTHER" id="PTHR12872:SF1">
    <property type="entry name" value="ALPHA-N-ACETYLGLUCOSAMINIDASE"/>
    <property type="match status" value="1"/>
</dbReference>
<dbReference type="Gene3D" id="1.20.120.670">
    <property type="entry name" value="N-acetyl-b-d-glucoasminidase"/>
    <property type="match status" value="1"/>
</dbReference>
<evidence type="ECO:0000313" key="3">
    <source>
        <dbReference type="Proteomes" id="UP000703661"/>
    </source>
</evidence>
<comment type="caution">
    <text evidence="2">The sequence shown here is derived from an EMBL/GenBank/DDBJ whole genome shotgun (WGS) entry which is preliminary data.</text>
</comment>
<dbReference type="EMBL" id="JAAAID010002259">
    <property type="protein sequence ID" value="KAG0007633.1"/>
    <property type="molecule type" value="Genomic_DNA"/>
</dbReference>
<dbReference type="AlphaFoldDB" id="A0A9P6SW28"/>
<protein>
    <recommendedName>
        <fullName evidence="1">Alpha-N-acetylglucosaminidase tim-barrel domain-containing protein</fullName>
    </recommendedName>
</protein>
<dbReference type="Pfam" id="PF05089">
    <property type="entry name" value="NAGLU"/>
    <property type="match status" value="1"/>
</dbReference>
<sequence length="540" mass="61890">MPAVPPPIVESEGVIRASFVPWRYYANVVTFGYSFAFWDWSRWEREIDWMFLNGVNMALAMVGQEYIFREMYESLGISREELNQFFAGPAFTPWQRMGNIQGSWGFPNDSQFKHDWIDSQWELQVKIMSRMQDFNITAILPSFNGFVPSQLPSKFPEVKFQKASRWRLPDPYTRVTFVPSTEPFFIKMTHQFIQLQGSMYQKNGINFVNTDKRHYLLDLFNELLPVCMTVKCLRRITGGVMRALKDADPKAMLYGSLPMLLTEPFKAYQEPSKTLRGIGITMEGINNNEYLYQVVLDIPWESIEANIHSIISSDNITPMLSDQRLDQKPLDAQAHFEAFFRRRYGLDKTSDAVLEAWAMLSKTVWNIRGAQMSQTGSVLDFCIKHGPHRIHVNHVLVSSSSVVGAWSQIVQYTETDTSKKRCRDFPGRNSIEATFVSVQGDIDSEDKRQRPLSTIRSGTWHDAMKVSTRISSSVQLKLQSLGVIPFTFRNNAPIPAKGSDLPLNVSSFRYDLVDVTREIMVAIVIPGIHKELVGAYKPRI</sequence>
<accession>A0A9P6SW28</accession>
<dbReference type="InterPro" id="IPR024733">
    <property type="entry name" value="NAGLU_tim-barrel"/>
</dbReference>
<evidence type="ECO:0000313" key="2">
    <source>
        <dbReference type="EMBL" id="KAG0007633.1"/>
    </source>
</evidence>
<dbReference type="PANTHER" id="PTHR12872">
    <property type="entry name" value="ALPHA-N-ACETYLGLUCOSAMINIDASE"/>
    <property type="match status" value="1"/>
</dbReference>
<keyword evidence="3" id="KW-1185">Reference proteome</keyword>
<organism evidence="2 3">
    <name type="scientific">Entomortierella chlamydospora</name>
    <dbReference type="NCBI Taxonomy" id="101097"/>
    <lineage>
        <taxon>Eukaryota</taxon>
        <taxon>Fungi</taxon>
        <taxon>Fungi incertae sedis</taxon>
        <taxon>Mucoromycota</taxon>
        <taxon>Mortierellomycotina</taxon>
        <taxon>Mortierellomycetes</taxon>
        <taxon>Mortierellales</taxon>
        <taxon>Mortierellaceae</taxon>
        <taxon>Entomortierella</taxon>
    </lineage>
</organism>
<gene>
    <name evidence="2" type="ORF">BGZ80_004419</name>
</gene>
<evidence type="ECO:0000259" key="1">
    <source>
        <dbReference type="Pfam" id="PF05089"/>
    </source>
</evidence>
<dbReference type="Proteomes" id="UP000703661">
    <property type="component" value="Unassembled WGS sequence"/>
</dbReference>